<sequence>MFKNSGLRAAISEPNLKKKTSSSSANRGTTSGSRKKGQLVVTAKAASLPKRSPSSGYGRSSKSQVSSSEESDHEDQTNFLTGEIIQKLKKYDPEWFKKSTQNTSSTRSSMPSLSVLNAEHHAQTGFEFVQFAQKTSIVFSDGRFIRHIEPDVHPTSVISLNVGGSITVMQASPDYSYLALCIDDDRRTRMVVFDTDTYQVSAEFDMDIIASEMRISATNEIIWTVQYDARLFTLICYALPEGKVIASGKVNVEMPATWWQISLCPADDGISCLLVPNRAILLRSSAGHIESFLDIELFDVRCQDWSNDVTLAFGASACQIILYRETSPINVVDLRQLSNQEVLMALHL</sequence>
<dbReference type="Proteomes" id="UP000036681">
    <property type="component" value="Unplaced"/>
</dbReference>
<accession>A0A9J2P7V0</accession>
<organism evidence="2 3">
    <name type="scientific">Ascaris lumbricoides</name>
    <name type="common">Giant roundworm</name>
    <dbReference type="NCBI Taxonomy" id="6252"/>
    <lineage>
        <taxon>Eukaryota</taxon>
        <taxon>Metazoa</taxon>
        <taxon>Ecdysozoa</taxon>
        <taxon>Nematoda</taxon>
        <taxon>Chromadorea</taxon>
        <taxon>Rhabditida</taxon>
        <taxon>Spirurina</taxon>
        <taxon>Ascaridomorpha</taxon>
        <taxon>Ascaridoidea</taxon>
        <taxon>Ascarididae</taxon>
        <taxon>Ascaris</taxon>
    </lineage>
</organism>
<dbReference type="PANTHER" id="PTHR32215">
    <property type="entry name" value="CILIA- AND FLAGELLA-ASSOCIATED PROTEIN 57"/>
    <property type="match status" value="1"/>
</dbReference>
<proteinExistence type="predicted"/>
<reference evidence="3" key="1">
    <citation type="submission" date="2023-03" db="UniProtKB">
        <authorList>
            <consortium name="WormBaseParasite"/>
        </authorList>
    </citation>
    <scope>IDENTIFICATION</scope>
</reference>
<dbReference type="AlphaFoldDB" id="A0A9J2P7V0"/>
<dbReference type="PANTHER" id="PTHR32215:SF0">
    <property type="entry name" value="CILIA- AND FLAGELLA-ASSOCIATED PROTEIN 57"/>
    <property type="match status" value="1"/>
</dbReference>
<dbReference type="InterPro" id="IPR011044">
    <property type="entry name" value="Quino_amine_DH_bsu"/>
</dbReference>
<keyword evidence="2" id="KW-1185">Reference proteome</keyword>
<name>A0A9J2P7V0_ASCLU</name>
<feature type="compositionally biased region" description="Low complexity" evidence="1">
    <location>
        <begin position="49"/>
        <end position="68"/>
    </location>
</feature>
<evidence type="ECO:0000256" key="1">
    <source>
        <dbReference type="SAM" id="MobiDB-lite"/>
    </source>
</evidence>
<protein>
    <submittedName>
        <fullName evidence="3">Uncharacterized protein</fullName>
    </submittedName>
</protein>
<feature type="region of interest" description="Disordered" evidence="1">
    <location>
        <begin position="1"/>
        <end position="79"/>
    </location>
</feature>
<dbReference type="InterPro" id="IPR052993">
    <property type="entry name" value="CFA-57"/>
</dbReference>
<dbReference type="WBParaSite" id="ALUE_0000546301-mRNA-1">
    <property type="protein sequence ID" value="ALUE_0000546301-mRNA-1"/>
    <property type="gene ID" value="ALUE_0000546301"/>
</dbReference>
<evidence type="ECO:0000313" key="2">
    <source>
        <dbReference type="Proteomes" id="UP000036681"/>
    </source>
</evidence>
<feature type="compositionally biased region" description="Polar residues" evidence="1">
    <location>
        <begin position="21"/>
        <end position="32"/>
    </location>
</feature>
<dbReference type="SUPFAM" id="SSF50969">
    <property type="entry name" value="YVTN repeat-like/Quinoprotein amine dehydrogenase"/>
    <property type="match status" value="1"/>
</dbReference>
<evidence type="ECO:0000313" key="3">
    <source>
        <dbReference type="WBParaSite" id="ALUE_0000546301-mRNA-1"/>
    </source>
</evidence>